<accession>A0ACC0KA15</accession>
<evidence type="ECO:0000313" key="1">
    <source>
        <dbReference type="EMBL" id="KAI8433287.1"/>
    </source>
</evidence>
<gene>
    <name evidence="1" type="ORF">MSG28_015343</name>
</gene>
<sequence length="469" mass="52704">MPYYCTVPRCTSMAGKAKNVSFHQFPRDEELAKLWNRVLKRGKPYTKYSKVCSLHFKPEDYTITSVGKNKGGTGKTFLLNLLLTQIRKDKGVAVAVASSGRAATLLSGRRTAHSVFKLPLNLAHEEMPVATLAKATSAPGLFVEYSYKIPVSYKMPYYCTVPRCTSMAGKAKNVSFHQFPRDEELAKLWNRVLKRGKPYTKYSKVCSLHFKPEDYTITSVGKNKEPAGRGAGPLPPPVQHRVGAKLAEPHQPVQPEPDPSPSGSSLSEIELLLRCKPDEQREETYQCQECSKCFKDPDVLILHKRLHTRDKPNSIEKENYSANIQDREETLRANPILANLLKSSMRLEPEGNMLDASVLTVENQIMNALASNMEAYIRTLSSMLSSQGSIHNVGDRLDNEDHHSEDGENRSLDKNAPCEDAMEDDVSKLLQRAVKICWLYSLRSTGENYLYTIKNLHKSTPTHSMVYPL</sequence>
<organism evidence="1 2">
    <name type="scientific">Choristoneura fumiferana</name>
    <name type="common">Spruce budworm moth</name>
    <name type="synonym">Archips fumiferana</name>
    <dbReference type="NCBI Taxonomy" id="7141"/>
    <lineage>
        <taxon>Eukaryota</taxon>
        <taxon>Metazoa</taxon>
        <taxon>Ecdysozoa</taxon>
        <taxon>Arthropoda</taxon>
        <taxon>Hexapoda</taxon>
        <taxon>Insecta</taxon>
        <taxon>Pterygota</taxon>
        <taxon>Neoptera</taxon>
        <taxon>Endopterygota</taxon>
        <taxon>Lepidoptera</taxon>
        <taxon>Glossata</taxon>
        <taxon>Ditrysia</taxon>
        <taxon>Tortricoidea</taxon>
        <taxon>Tortricidae</taxon>
        <taxon>Tortricinae</taxon>
        <taxon>Choristoneura</taxon>
    </lineage>
</organism>
<name>A0ACC0KA15_CHOFU</name>
<proteinExistence type="predicted"/>
<feature type="non-terminal residue" evidence="1">
    <location>
        <position position="469"/>
    </location>
</feature>
<evidence type="ECO:0000313" key="2">
    <source>
        <dbReference type="Proteomes" id="UP001064048"/>
    </source>
</evidence>
<dbReference type="EMBL" id="CM046128">
    <property type="protein sequence ID" value="KAI8433287.1"/>
    <property type="molecule type" value="Genomic_DNA"/>
</dbReference>
<dbReference type="Proteomes" id="UP001064048">
    <property type="component" value="Chromosome 28"/>
</dbReference>
<protein>
    <submittedName>
        <fullName evidence="1">Uncharacterized protein</fullName>
    </submittedName>
</protein>
<comment type="caution">
    <text evidence="1">The sequence shown here is derived from an EMBL/GenBank/DDBJ whole genome shotgun (WGS) entry which is preliminary data.</text>
</comment>
<reference evidence="1 2" key="1">
    <citation type="journal article" date="2022" name="Genome Biol. Evol.">
        <title>The Spruce Budworm Genome: Reconstructing the Evolutionary History of Antifreeze Proteins.</title>
        <authorList>
            <person name="Beliveau C."/>
            <person name="Gagne P."/>
            <person name="Picq S."/>
            <person name="Vernygora O."/>
            <person name="Keeling C.I."/>
            <person name="Pinkney K."/>
            <person name="Doucet D."/>
            <person name="Wen F."/>
            <person name="Johnston J.S."/>
            <person name="Maaroufi H."/>
            <person name="Boyle B."/>
            <person name="Laroche J."/>
            <person name="Dewar K."/>
            <person name="Juretic N."/>
            <person name="Blackburn G."/>
            <person name="Nisole A."/>
            <person name="Brunet B."/>
            <person name="Brandao M."/>
            <person name="Lumley L."/>
            <person name="Duan J."/>
            <person name="Quan G."/>
            <person name="Lucarotti C.J."/>
            <person name="Roe A.D."/>
            <person name="Sperling F.A.H."/>
            <person name="Levesque R.C."/>
            <person name="Cusson M."/>
        </authorList>
    </citation>
    <scope>NUCLEOTIDE SEQUENCE [LARGE SCALE GENOMIC DNA]</scope>
    <source>
        <strain evidence="1">Glfc:IPQL:Cfum</strain>
    </source>
</reference>
<keyword evidence="2" id="KW-1185">Reference proteome</keyword>